<dbReference type="InterPro" id="IPR007807">
    <property type="entry name" value="TcmA/NAT10_helicase"/>
</dbReference>
<dbReference type="Pfam" id="PF05127">
    <property type="entry name" value="NAT10_TcmA_helicase"/>
    <property type="match status" value="1"/>
</dbReference>
<accession>A0ABV7CR83</accession>
<organism evidence="12 13">
    <name type="scientific">Pseudoalteromonas fenneropenaei</name>
    <dbReference type="NCBI Taxonomy" id="1737459"/>
    <lineage>
        <taxon>Bacteria</taxon>
        <taxon>Pseudomonadati</taxon>
        <taxon>Pseudomonadota</taxon>
        <taxon>Gammaproteobacteria</taxon>
        <taxon>Alteromonadales</taxon>
        <taxon>Pseudoalteromonadaceae</taxon>
        <taxon>Pseudoalteromonas</taxon>
    </lineage>
</organism>
<evidence type="ECO:0000256" key="10">
    <source>
        <dbReference type="SAM" id="Phobius"/>
    </source>
</evidence>
<feature type="binding site" evidence="9">
    <location>
        <position position="524"/>
    </location>
    <ligand>
        <name>acetyl-CoA</name>
        <dbReference type="ChEBI" id="CHEBI:57288"/>
    </ligand>
</feature>
<dbReference type="Pfam" id="PF13718">
    <property type="entry name" value="GNAT_acetyltr_2"/>
    <property type="match status" value="1"/>
</dbReference>
<evidence type="ECO:0000313" key="12">
    <source>
        <dbReference type="EMBL" id="MFC3034886.1"/>
    </source>
</evidence>
<dbReference type="PANTHER" id="PTHR10925">
    <property type="entry name" value="N-ACETYLTRANSFERASE 10"/>
    <property type="match status" value="1"/>
</dbReference>
<dbReference type="HAMAP" id="MF_01886">
    <property type="entry name" value="tRNA_acetyltr_TmcA"/>
    <property type="match status" value="1"/>
</dbReference>
<dbReference type="CDD" id="cd04301">
    <property type="entry name" value="NAT_SF"/>
    <property type="match status" value="1"/>
</dbReference>
<feature type="transmembrane region" description="Helical" evidence="10">
    <location>
        <begin position="26"/>
        <end position="46"/>
    </location>
</feature>
<dbReference type="InterPro" id="IPR024914">
    <property type="entry name" value="tRNA_acetyltr_TmcA"/>
</dbReference>
<feature type="binding site" evidence="9">
    <location>
        <position position="336"/>
    </location>
    <ligand>
        <name>ATP</name>
        <dbReference type="ChEBI" id="CHEBI:30616"/>
    </ligand>
</feature>
<evidence type="ECO:0000259" key="11">
    <source>
        <dbReference type="PROSITE" id="PS51186"/>
    </source>
</evidence>
<evidence type="ECO:0000256" key="9">
    <source>
        <dbReference type="HAMAP-Rule" id="MF_01886"/>
    </source>
</evidence>
<keyword evidence="8 9" id="KW-0012">Acyltransferase</keyword>
<dbReference type="Gene3D" id="3.40.50.300">
    <property type="entry name" value="P-loop containing nucleotide triphosphate hydrolases"/>
    <property type="match status" value="1"/>
</dbReference>
<feature type="binding site" evidence="9">
    <location>
        <position position="517"/>
    </location>
    <ligand>
        <name>acetyl-CoA</name>
        <dbReference type="ChEBI" id="CHEBI:57288"/>
    </ligand>
</feature>
<feature type="domain" description="N-acetyltransferase" evidence="11">
    <location>
        <begin position="366"/>
        <end position="552"/>
    </location>
</feature>
<comment type="function">
    <text evidence="9">Catalyzes the formation of N(4)-acetylcytidine (ac(4)C) at the wobble position of tRNA(Met), by using acetyl-CoA as an acetyl donor and ATP (or GTP).</text>
</comment>
<keyword evidence="6 9" id="KW-0067">ATP-binding</keyword>
<dbReference type="Proteomes" id="UP001595453">
    <property type="component" value="Unassembled WGS sequence"/>
</dbReference>
<dbReference type="EMBL" id="JBHRSD010000048">
    <property type="protein sequence ID" value="MFC3034886.1"/>
    <property type="molecule type" value="Genomic_DNA"/>
</dbReference>
<comment type="caution">
    <text evidence="9">Lacks conserved residue(s) required for the propagation of feature annotation.</text>
</comment>
<comment type="subcellular location">
    <subcellularLocation>
        <location evidence="9">Cytoplasm</location>
    </subcellularLocation>
</comment>
<dbReference type="PROSITE" id="PS51186">
    <property type="entry name" value="GNAT"/>
    <property type="match status" value="1"/>
</dbReference>
<evidence type="ECO:0000256" key="2">
    <source>
        <dbReference type="ARBA" id="ARBA00022555"/>
    </source>
</evidence>
<proteinExistence type="inferred from homology"/>
<keyword evidence="7 9" id="KW-0694">RNA-binding</keyword>
<dbReference type="InterPro" id="IPR013562">
    <property type="entry name" value="TmcA/NAT10_N"/>
</dbReference>
<feature type="binding site" evidence="9">
    <location>
        <begin position="478"/>
        <end position="480"/>
    </location>
    <ligand>
        <name>acetyl-CoA</name>
        <dbReference type="ChEBI" id="CHEBI:57288"/>
    </ligand>
</feature>
<keyword evidence="13" id="KW-1185">Reference proteome</keyword>
<sequence length="692" mass="77126">MHDYNHYNQQLSTATARLKLARHRQLLLICGSVTFCYEAVSTLFPIHQPQLRLSQQLPAAIWPEHLHQILGQEWPLAIYDGFAGVVPNKLSALSGTVAAGGLLVLLLPELSTLATFRDPALALWCSAEHTQSQSPFLMRWQQLFQAMSPWLLSERDGLTLTMPTAVPAQALDFRDQQACINKVVTALQHKRNLPVLINADRGRGKSSALGLIAKALPEQNFILCAQQHDAVHSVFKHLGADNSADKYPTEFANIRFMPPDQVLAQRPSCDMLLVDEAAAIPVAILQQLLGAYPNAVFASTIIGYEGNGRGYTLKFMRLLAKQAPNHQVITLNTPIRYAAADPLEHSINHLFALDSQYPDKVQANQPTFKELTTEQLCRDETQLQQLFALLVLAHYQTSVNDLRQLLDTPNQRIYILESANTIVAACVVAIEGGLSSDLSQAIASGSRRPRGHLLAQQLTLLTGDATWCQRNIARIVRVAVAPTLQGQGLGSILLSRVEAALMPEVKLLGSSFGAQSELVKFWFRHDYQAIKLGYRADKASGEHSLLVVKPLATQELLSVQTWQQQFHVQLPYQLLTYFKQLNSDLVLSLWQQRHSTTHLAPQEILPLPLAKAASAQLQPVLWQFACRYPEQLYQLSNTEQLLIVRFVLQGWCSSTLVAQLSLSGKKQFEQMLNDVVQKFLHFRVKQVAQSPL</sequence>
<dbReference type="PANTHER" id="PTHR10925:SF5">
    <property type="entry name" value="RNA CYTIDINE ACETYLTRANSFERASE"/>
    <property type="match status" value="1"/>
</dbReference>
<keyword evidence="1 9" id="KW-0963">Cytoplasm</keyword>
<comment type="catalytic activity">
    <reaction evidence="9">
        <text>cytidine(34) in elongator tRNA(Met) + acetyl-CoA + ATP + H2O = N(4)-acetylcytidine(34) in elongator tRNA(Met) + ADP + phosphate + CoA + H(+)</text>
        <dbReference type="Rhea" id="RHEA:43788"/>
        <dbReference type="Rhea" id="RHEA-COMP:10693"/>
        <dbReference type="Rhea" id="RHEA-COMP:10694"/>
        <dbReference type="ChEBI" id="CHEBI:15377"/>
        <dbReference type="ChEBI" id="CHEBI:15378"/>
        <dbReference type="ChEBI" id="CHEBI:30616"/>
        <dbReference type="ChEBI" id="CHEBI:43474"/>
        <dbReference type="ChEBI" id="CHEBI:57287"/>
        <dbReference type="ChEBI" id="CHEBI:57288"/>
        <dbReference type="ChEBI" id="CHEBI:74900"/>
        <dbReference type="ChEBI" id="CHEBI:82748"/>
        <dbReference type="ChEBI" id="CHEBI:456216"/>
        <dbReference type="EC" id="2.3.1.193"/>
    </reaction>
</comment>
<evidence type="ECO:0000256" key="6">
    <source>
        <dbReference type="ARBA" id="ARBA00022840"/>
    </source>
</evidence>
<dbReference type="SUPFAM" id="SSF52540">
    <property type="entry name" value="P-loop containing nucleoside triphosphate hydrolases"/>
    <property type="match status" value="1"/>
</dbReference>
<reference evidence="13" key="1">
    <citation type="journal article" date="2019" name="Int. J. Syst. Evol. Microbiol.">
        <title>The Global Catalogue of Microorganisms (GCM) 10K type strain sequencing project: providing services to taxonomists for standard genome sequencing and annotation.</title>
        <authorList>
            <consortium name="The Broad Institute Genomics Platform"/>
            <consortium name="The Broad Institute Genome Sequencing Center for Infectious Disease"/>
            <person name="Wu L."/>
            <person name="Ma J."/>
        </authorList>
    </citation>
    <scope>NUCLEOTIDE SEQUENCE [LARGE SCALE GENOMIC DNA]</scope>
    <source>
        <strain evidence="13">KCTC 42730</strain>
    </source>
</reference>
<evidence type="ECO:0000313" key="13">
    <source>
        <dbReference type="Proteomes" id="UP001595453"/>
    </source>
</evidence>
<keyword evidence="10" id="KW-0812">Transmembrane</keyword>
<comment type="similarity">
    <text evidence="9">Belongs to the TmcA family.</text>
</comment>
<keyword evidence="4 9" id="KW-0819">tRNA processing</keyword>
<dbReference type="EC" id="2.3.1.193" evidence="9"/>
<gene>
    <name evidence="9" type="primary">tmcA</name>
    <name evidence="12" type="ORF">ACFOEE_20465</name>
</gene>
<evidence type="ECO:0000256" key="7">
    <source>
        <dbReference type="ARBA" id="ARBA00022884"/>
    </source>
</evidence>
<dbReference type="InterPro" id="IPR016181">
    <property type="entry name" value="Acyl_CoA_acyltransferase"/>
</dbReference>
<dbReference type="InterPro" id="IPR032672">
    <property type="entry name" value="TmcA/NAT10/Kre33"/>
</dbReference>
<dbReference type="InterPro" id="IPR000182">
    <property type="entry name" value="GNAT_dom"/>
</dbReference>
<evidence type="ECO:0000256" key="8">
    <source>
        <dbReference type="ARBA" id="ARBA00023315"/>
    </source>
</evidence>
<evidence type="ECO:0000256" key="4">
    <source>
        <dbReference type="ARBA" id="ARBA00022694"/>
    </source>
</evidence>
<keyword evidence="10" id="KW-0472">Membrane</keyword>
<dbReference type="SUPFAM" id="SSF55729">
    <property type="entry name" value="Acyl-CoA N-acyltransferases (Nat)"/>
    <property type="match status" value="1"/>
</dbReference>
<dbReference type="InterPro" id="IPR027417">
    <property type="entry name" value="P-loop_NTPase"/>
</dbReference>
<comment type="caution">
    <text evidence="12">The sequence shown here is derived from an EMBL/GenBank/DDBJ whole genome shotgun (WGS) entry which is preliminary data.</text>
</comment>
<dbReference type="Gene3D" id="3.40.630.30">
    <property type="match status" value="1"/>
</dbReference>
<feature type="binding site" evidence="9">
    <location>
        <position position="176"/>
    </location>
    <ligand>
        <name>ATP</name>
        <dbReference type="ChEBI" id="CHEBI:30616"/>
    </ligand>
</feature>
<dbReference type="Gene3D" id="3.40.50.11040">
    <property type="match status" value="1"/>
</dbReference>
<evidence type="ECO:0000256" key="5">
    <source>
        <dbReference type="ARBA" id="ARBA00022741"/>
    </source>
</evidence>
<evidence type="ECO:0000256" key="1">
    <source>
        <dbReference type="ARBA" id="ARBA00022490"/>
    </source>
</evidence>
<keyword evidence="2 9" id="KW-0820">tRNA-binding</keyword>
<evidence type="ECO:0000256" key="3">
    <source>
        <dbReference type="ARBA" id="ARBA00022679"/>
    </source>
</evidence>
<dbReference type="GO" id="GO:0016746">
    <property type="term" value="F:acyltransferase activity"/>
    <property type="evidence" value="ECO:0007669"/>
    <property type="project" value="UniProtKB-KW"/>
</dbReference>
<dbReference type="Pfam" id="PF08351">
    <property type="entry name" value="TmcA_N"/>
    <property type="match status" value="1"/>
</dbReference>
<name>A0ABV7CR83_9GAMM</name>
<keyword evidence="3 9" id="KW-0808">Transferase</keyword>
<keyword evidence="5 9" id="KW-0547">Nucleotide-binding</keyword>
<protein>
    <recommendedName>
        <fullName evidence="9">tRNA(Met) cytidine acetyltransferase TmcA</fullName>
        <ecNumber evidence="9">2.3.1.193</ecNumber>
    </recommendedName>
</protein>
<keyword evidence="10" id="KW-1133">Transmembrane helix</keyword>
<dbReference type="RefSeq" id="WP_377129002.1">
    <property type="nucleotide sequence ID" value="NZ_JBHRSD010000048.1"/>
</dbReference>